<feature type="region of interest" description="Disordered" evidence="1">
    <location>
        <begin position="169"/>
        <end position="194"/>
    </location>
</feature>
<reference evidence="2 3" key="1">
    <citation type="submission" date="2023-08" db="EMBL/GenBank/DDBJ databases">
        <title>A Necator americanus chromosomal reference genome.</title>
        <authorList>
            <person name="Ilik V."/>
            <person name="Petrzelkova K.J."/>
            <person name="Pardy F."/>
            <person name="Fuh T."/>
            <person name="Niatou-Singa F.S."/>
            <person name="Gouil Q."/>
            <person name="Baker L."/>
            <person name="Ritchie M.E."/>
            <person name="Jex A.R."/>
            <person name="Gazzola D."/>
            <person name="Li H."/>
            <person name="Toshio Fujiwara R."/>
            <person name="Zhan B."/>
            <person name="Aroian R.V."/>
            <person name="Pafco B."/>
            <person name="Schwarz E.M."/>
        </authorList>
    </citation>
    <scope>NUCLEOTIDE SEQUENCE [LARGE SCALE GENOMIC DNA]</scope>
    <source>
        <strain evidence="2 3">Aroian</strain>
        <tissue evidence="2">Whole animal</tissue>
    </source>
</reference>
<organism evidence="2 3">
    <name type="scientific">Necator americanus</name>
    <name type="common">Human hookworm</name>
    <dbReference type="NCBI Taxonomy" id="51031"/>
    <lineage>
        <taxon>Eukaryota</taxon>
        <taxon>Metazoa</taxon>
        <taxon>Ecdysozoa</taxon>
        <taxon>Nematoda</taxon>
        <taxon>Chromadorea</taxon>
        <taxon>Rhabditida</taxon>
        <taxon>Rhabditina</taxon>
        <taxon>Rhabditomorpha</taxon>
        <taxon>Strongyloidea</taxon>
        <taxon>Ancylostomatidae</taxon>
        <taxon>Bunostominae</taxon>
        <taxon>Necator</taxon>
    </lineage>
</organism>
<keyword evidence="3" id="KW-1185">Reference proteome</keyword>
<evidence type="ECO:0000313" key="3">
    <source>
        <dbReference type="Proteomes" id="UP001303046"/>
    </source>
</evidence>
<gene>
    <name evidence="2" type="primary">Necator_chrIV.g15375</name>
    <name evidence="2" type="ORF">RB195_002080</name>
</gene>
<sequence>MSAIDECKQEKNSVLNTHNETRGFQVERGRAVDSPLGQLDPSRITHMVVDQAGLGASAEHCSSSGFIAGPPQQHWTCSSPAAAPIMSTLSRVMDGCGQMQPRMGTPTNAMHMQQGTISSPSIGSAPMTPQHMVQHQQQAMVQGQQTPTGQFDQTGRFAQHQQGYLQGVPESPGSVQQQKVMNGSGGQPDNSSGMVHTRQQMMIGQQQQIINLQQQQQMMSQQQPIIGQQMMVPQQMTMMDASSQQYYAQQNPQAQWTQQQQMQQTQFVRQPQMIGPQVGQRVMVQRVLYPSGPAVSYPWPLGALLFPFMTPPRVYFLLRSPQVGSMPFSESENAHANGC</sequence>
<evidence type="ECO:0000313" key="2">
    <source>
        <dbReference type="EMBL" id="KAK6749851.1"/>
    </source>
</evidence>
<dbReference type="EMBL" id="JAVFWL010000004">
    <property type="protein sequence ID" value="KAK6749851.1"/>
    <property type="molecule type" value="Genomic_DNA"/>
</dbReference>
<evidence type="ECO:0000256" key="1">
    <source>
        <dbReference type="SAM" id="MobiDB-lite"/>
    </source>
</evidence>
<protein>
    <submittedName>
        <fullName evidence="2">Uncharacterized protein</fullName>
    </submittedName>
</protein>
<accession>A0ABR1DIS2</accession>
<comment type="caution">
    <text evidence="2">The sequence shown here is derived from an EMBL/GenBank/DDBJ whole genome shotgun (WGS) entry which is preliminary data.</text>
</comment>
<dbReference type="Proteomes" id="UP001303046">
    <property type="component" value="Unassembled WGS sequence"/>
</dbReference>
<name>A0ABR1DIS2_NECAM</name>
<proteinExistence type="predicted"/>
<feature type="compositionally biased region" description="Polar residues" evidence="1">
    <location>
        <begin position="173"/>
        <end position="194"/>
    </location>
</feature>